<gene>
    <name evidence="4" type="ORF">SMD44_05086</name>
</gene>
<dbReference type="Gene3D" id="2.160.20.10">
    <property type="entry name" value="Single-stranded right-handed beta-helix, Pectin lyase-like"/>
    <property type="match status" value="1"/>
</dbReference>
<evidence type="ECO:0000313" key="4">
    <source>
        <dbReference type="EMBL" id="ARX85622.1"/>
    </source>
</evidence>
<dbReference type="Pfam" id="PF13229">
    <property type="entry name" value="Beta_helix"/>
    <property type="match status" value="1"/>
</dbReference>
<proteinExistence type="predicted"/>
<dbReference type="OrthoDB" id="4215965at2"/>
<name>A0A1Z1WH17_9ACTN</name>
<dbReference type="EMBL" id="CP021748">
    <property type="protein sequence ID" value="ARX85622.1"/>
    <property type="molecule type" value="Genomic_DNA"/>
</dbReference>
<dbReference type="SMART" id="SM00710">
    <property type="entry name" value="PbH1"/>
    <property type="match status" value="10"/>
</dbReference>
<reference evidence="4 5" key="1">
    <citation type="submission" date="2017-05" db="EMBL/GenBank/DDBJ databases">
        <title>Streptomyces alboflavus Genome sequencing and assembly.</title>
        <authorList>
            <person name="Wang Y."/>
            <person name="Du B."/>
            <person name="Ding Y."/>
            <person name="Liu H."/>
            <person name="Hou Q."/>
            <person name="Liu K."/>
            <person name="Wang C."/>
            <person name="Yao L."/>
        </authorList>
    </citation>
    <scope>NUCLEOTIDE SEQUENCE [LARGE SCALE GENOMIC DNA]</scope>
    <source>
        <strain evidence="4 5">MDJK44</strain>
    </source>
</reference>
<dbReference type="Pfam" id="PF12708">
    <property type="entry name" value="Pect-lyase_RHGA_epim"/>
    <property type="match status" value="1"/>
</dbReference>
<organism evidence="4 5">
    <name type="scientific">Streptomyces alboflavus</name>
    <dbReference type="NCBI Taxonomy" id="67267"/>
    <lineage>
        <taxon>Bacteria</taxon>
        <taxon>Bacillati</taxon>
        <taxon>Actinomycetota</taxon>
        <taxon>Actinomycetes</taxon>
        <taxon>Kitasatosporales</taxon>
        <taxon>Streptomycetaceae</taxon>
        <taxon>Streptomyces</taxon>
    </lineage>
</organism>
<dbReference type="RefSeq" id="WP_087885405.1">
    <property type="nucleotide sequence ID" value="NZ_CP021748.1"/>
</dbReference>
<evidence type="ECO:0000313" key="5">
    <source>
        <dbReference type="Proteomes" id="UP000195880"/>
    </source>
</evidence>
<feature type="domain" description="Right handed beta helix" evidence="3">
    <location>
        <begin position="320"/>
        <end position="486"/>
    </location>
</feature>
<accession>A0A1Z1WH17</accession>
<dbReference type="InterPro" id="IPR024535">
    <property type="entry name" value="RHGA/B-epi-like_pectate_lyase"/>
</dbReference>
<dbReference type="InterPro" id="IPR012334">
    <property type="entry name" value="Pectin_lyas_fold"/>
</dbReference>
<dbReference type="InterPro" id="IPR011050">
    <property type="entry name" value="Pectin_lyase_fold/virulence"/>
</dbReference>
<evidence type="ECO:0000259" key="2">
    <source>
        <dbReference type="Pfam" id="PF12708"/>
    </source>
</evidence>
<evidence type="ECO:0000259" key="3">
    <source>
        <dbReference type="Pfam" id="PF13229"/>
    </source>
</evidence>
<evidence type="ECO:0000256" key="1">
    <source>
        <dbReference type="SAM" id="MobiDB-lite"/>
    </source>
</evidence>
<dbReference type="Proteomes" id="UP000195880">
    <property type="component" value="Chromosome"/>
</dbReference>
<protein>
    <recommendedName>
        <fullName evidence="6">Plasmin and fibronectin-binding protein A</fullName>
    </recommendedName>
</protein>
<sequence length="543" mass="56769">MATPVDQWLPGMDITAGRLESMNTFRSSFMVTNFGADASGSINAHAGIQAALDLARDIGGAQVFVPPGVYLIGQTLRIYSNTRLTLMAGAEVRRNHAGTMIVNGDRGQAFPGYTGHSRITIEGGLWNMRGTAPGLTGSAMCISIGHATDITIQDLEVRDTPGYHAIELNSTSHGVIRNAKFRGYIDPGGRDFSEAIQIDLAKSSGAFGAFGPYDHTPCEDVLITGCHVGASGTPGTTAWPRGIGSHSATITRYHRRIRVSDNSFENLLQYAVSAYNWEDFTCTGNTFVSCGSGVRLRAVILSDPEDTKLPDGTQTNASQVMRNHTITGNAFRGGGSYDDPIVALGETSGQILNTAIAGNSIDGSQGGQNGIRLQQTSRVTISGNVLANLSGTGLSIGASGNVVATGNEVWNVGGNGVALTTVDHSTIASNQIREPGTSGILVTGNSDNIHLRNNYIKSPSRAKNGDAWGIRLQGGSSSISLSGNKVRPHGSGNEASHAFSAEGGTTPVTLIQRYGNDWRGSWTVAPVAEGSGVTSNTSAVDVT</sequence>
<evidence type="ECO:0008006" key="6">
    <source>
        <dbReference type="Google" id="ProtNLM"/>
    </source>
</evidence>
<dbReference type="InterPro" id="IPR006626">
    <property type="entry name" value="PbH1"/>
</dbReference>
<dbReference type="KEGG" id="salf:SMD44_05086"/>
<keyword evidence="5" id="KW-1185">Reference proteome</keyword>
<dbReference type="SUPFAM" id="SSF51126">
    <property type="entry name" value="Pectin lyase-like"/>
    <property type="match status" value="2"/>
</dbReference>
<dbReference type="AlphaFoldDB" id="A0A1Z1WH17"/>
<feature type="domain" description="Rhamnogalacturonase A/B/Epimerase-like pectate lyase" evidence="2">
    <location>
        <begin position="31"/>
        <end position="294"/>
    </location>
</feature>
<dbReference type="InterPro" id="IPR039448">
    <property type="entry name" value="Beta_helix"/>
</dbReference>
<feature type="region of interest" description="Disordered" evidence="1">
    <location>
        <begin position="479"/>
        <end position="504"/>
    </location>
</feature>